<dbReference type="InterPro" id="IPR006311">
    <property type="entry name" value="TAT_signal"/>
</dbReference>
<feature type="region of interest" description="Disordered" evidence="1">
    <location>
        <begin position="1"/>
        <end position="24"/>
    </location>
</feature>
<accession>A0A429YMY6</accession>
<dbReference type="PROSITE" id="PS51318">
    <property type="entry name" value="TAT"/>
    <property type="match status" value="1"/>
</dbReference>
<evidence type="ECO:0000313" key="3">
    <source>
        <dbReference type="Proteomes" id="UP000278398"/>
    </source>
</evidence>
<gene>
    <name evidence="2" type="ORF">EJC49_23220</name>
</gene>
<keyword evidence="3" id="KW-1185">Reference proteome</keyword>
<feature type="compositionally biased region" description="Basic and acidic residues" evidence="1">
    <location>
        <begin position="1"/>
        <end position="22"/>
    </location>
</feature>
<dbReference type="AlphaFoldDB" id="A0A429YMY6"/>
<dbReference type="EMBL" id="RWKW01000113">
    <property type="protein sequence ID" value="RST82825.1"/>
    <property type="molecule type" value="Genomic_DNA"/>
</dbReference>
<dbReference type="PANTHER" id="PTHR35399">
    <property type="entry name" value="SLR8030 PROTEIN"/>
    <property type="match status" value="1"/>
</dbReference>
<reference evidence="2 3" key="1">
    <citation type="submission" date="2018-12" db="EMBL/GenBank/DDBJ databases">
        <title>Mesorhizobium carbonis sp. nov., isolated from coal mine water.</title>
        <authorList>
            <person name="Xin W."/>
            <person name="Xu Z."/>
            <person name="Xiang F."/>
            <person name="Zhang J."/>
            <person name="Xi L."/>
            <person name="Liu J."/>
        </authorList>
    </citation>
    <scope>NUCLEOTIDE SEQUENCE [LARGE SCALE GENOMIC DNA]</scope>
    <source>
        <strain evidence="2 3">B2.3</strain>
    </source>
</reference>
<dbReference type="PANTHER" id="PTHR35399:SF2">
    <property type="entry name" value="DUF839 DOMAIN-CONTAINING PROTEIN"/>
    <property type="match status" value="1"/>
</dbReference>
<dbReference type="InterPro" id="IPR008557">
    <property type="entry name" value="PhoX"/>
</dbReference>
<protein>
    <submittedName>
        <fullName evidence="2">PhoX family phosphatase</fullName>
    </submittedName>
</protein>
<sequence length="688" mass="74303">MSDFERDYPDHREAPYFEHGDEPQCNTSSNRNFYQVMEARIERRGFLMGGLATIATGLFGSSLSMLNSSTALAQPASGLLGFKPVPVSMDDTVVVPEGYRFQILGAAGEPISGDMPAYRPGANTGAEQEHQIGQHHDGIHFFPIDGSSEDGLIAVNHEYIEPRFLHADKPGYKGIAADDNFVALDADGKRDDDEVRMEVAAHGVSVYRTTRQADGTWAVVADPRNRKVAAVTPIEIAGPVRGSSHVVTKFSPDGTRTRGTLNNCAHGVTPWNTYLTAEENWAGYFANTDQVDQKPDLPREHARYGVSTNPQGGRYGWHLAKSGADEYVRFDASTKGASAAEDYRNEPNAFGWIVEIDPFDPDATPVKRTALGRFAHEGVVFAPVVEGAPIVCYSGDDARFEYVYKFVSDAVYVPGQTDGSILDAGTLYAAKFNDDGTGEWLALAPGRNGLTPANGFADLADILVNTRLAADQAGATKMDRPEWGTVDPGTGEVYFALTNNSRRTQAQVDAVNPRAGNNFGQIVRWRYANTDHTRASFEWDLFVIAGGKATSALFNGGALGDDSAFACPDGLWCDDNRRLWIQTDMGDIGPDYEGPLKEFGMNAMLAADPATGEIRRFLTGPWGQETTGVVTTPDGRTMFVNFQHPGAHGSAEDFAAGKYGSGFPDYDGSVPRSATVVITREDGGVIGA</sequence>
<evidence type="ECO:0000256" key="1">
    <source>
        <dbReference type="SAM" id="MobiDB-lite"/>
    </source>
</evidence>
<dbReference type="Proteomes" id="UP000278398">
    <property type="component" value="Unassembled WGS sequence"/>
</dbReference>
<evidence type="ECO:0000313" key="2">
    <source>
        <dbReference type="EMBL" id="RST82825.1"/>
    </source>
</evidence>
<proteinExistence type="predicted"/>
<name>A0A429YMY6_9HYPH</name>
<organism evidence="2 3">
    <name type="scientific">Aquibium carbonis</name>
    <dbReference type="NCBI Taxonomy" id="2495581"/>
    <lineage>
        <taxon>Bacteria</taxon>
        <taxon>Pseudomonadati</taxon>
        <taxon>Pseudomonadota</taxon>
        <taxon>Alphaproteobacteria</taxon>
        <taxon>Hyphomicrobiales</taxon>
        <taxon>Phyllobacteriaceae</taxon>
        <taxon>Aquibium</taxon>
    </lineage>
</organism>
<comment type="caution">
    <text evidence="2">The sequence shown here is derived from an EMBL/GenBank/DDBJ whole genome shotgun (WGS) entry which is preliminary data.</text>
</comment>
<dbReference type="SUPFAM" id="SSF63829">
    <property type="entry name" value="Calcium-dependent phosphotriesterase"/>
    <property type="match status" value="1"/>
</dbReference>
<dbReference type="RefSeq" id="WP_126702314.1">
    <property type="nucleotide sequence ID" value="NZ_RWKW01000113.1"/>
</dbReference>
<dbReference type="OrthoDB" id="9801383at2"/>
<dbReference type="Pfam" id="PF05787">
    <property type="entry name" value="PhoX"/>
    <property type="match status" value="1"/>
</dbReference>